<dbReference type="CDD" id="cd13896">
    <property type="entry name" value="CuRO_3_CopA"/>
    <property type="match status" value="1"/>
</dbReference>
<protein>
    <recommendedName>
        <fullName evidence="4">Plastocyanin-like domain-containing protein</fullName>
    </recommendedName>
</protein>
<dbReference type="PANTHER" id="PTHR11709:SF394">
    <property type="entry name" value="FI03373P-RELATED"/>
    <property type="match status" value="1"/>
</dbReference>
<name>A0A3B6X958_MYCAV</name>
<evidence type="ECO:0000256" key="2">
    <source>
        <dbReference type="ARBA" id="ARBA00023002"/>
    </source>
</evidence>
<evidence type="ECO:0000313" key="6">
    <source>
        <dbReference type="Proteomes" id="UP000259236"/>
    </source>
</evidence>
<gene>
    <name evidence="5" type="ORF">DFS55_11625</name>
</gene>
<keyword evidence="3" id="KW-0186">Copper</keyword>
<evidence type="ECO:0000313" key="5">
    <source>
        <dbReference type="EMBL" id="AXO23152.1"/>
    </source>
</evidence>
<proteinExistence type="predicted"/>
<dbReference type="AlphaFoldDB" id="A0A3B6X958"/>
<dbReference type="PANTHER" id="PTHR11709">
    <property type="entry name" value="MULTI-COPPER OXIDASE"/>
    <property type="match status" value="1"/>
</dbReference>
<dbReference type="Proteomes" id="UP000259236">
    <property type="component" value="Chromosome"/>
</dbReference>
<dbReference type="SUPFAM" id="SSF49503">
    <property type="entry name" value="Cupredoxins"/>
    <property type="match status" value="1"/>
</dbReference>
<evidence type="ECO:0000256" key="3">
    <source>
        <dbReference type="ARBA" id="ARBA00023008"/>
    </source>
</evidence>
<dbReference type="GO" id="GO:0016491">
    <property type="term" value="F:oxidoreductase activity"/>
    <property type="evidence" value="ECO:0007669"/>
    <property type="project" value="UniProtKB-KW"/>
</dbReference>
<dbReference type="InterPro" id="IPR011706">
    <property type="entry name" value="Cu-oxidase_C"/>
</dbReference>
<dbReference type="GO" id="GO:0005507">
    <property type="term" value="F:copper ion binding"/>
    <property type="evidence" value="ECO:0007669"/>
    <property type="project" value="InterPro"/>
</dbReference>
<keyword evidence="1" id="KW-0479">Metal-binding</keyword>
<dbReference type="Pfam" id="PF07731">
    <property type="entry name" value="Cu-oxidase_2"/>
    <property type="match status" value="1"/>
</dbReference>
<evidence type="ECO:0000259" key="4">
    <source>
        <dbReference type="Pfam" id="PF07731"/>
    </source>
</evidence>
<organism evidence="5 6">
    <name type="scientific">Mycobacterium avium subsp. hominissuis</name>
    <dbReference type="NCBI Taxonomy" id="439334"/>
    <lineage>
        <taxon>Bacteria</taxon>
        <taxon>Bacillati</taxon>
        <taxon>Actinomycetota</taxon>
        <taxon>Actinomycetes</taxon>
        <taxon>Mycobacteriales</taxon>
        <taxon>Mycobacteriaceae</taxon>
        <taxon>Mycobacterium</taxon>
        <taxon>Mycobacterium avium complex (MAC)</taxon>
    </lineage>
</organism>
<sequence length="118" mass="13568">MVVSPQRLTRWPSYVRDRHAAITYTTPRDAPQVRQGQRATLAFDNTTMMYHPMHLHGHTFQVIKPDGTPGPRKDTVNVLPKQKMSAVLVADNPGIWVFHCHNTYHQEAGMMTRLEYTI</sequence>
<dbReference type="InterPro" id="IPR033138">
    <property type="entry name" value="Cu_oxidase_CS"/>
</dbReference>
<accession>A0A3B6X958</accession>
<dbReference type="InterPro" id="IPR002355">
    <property type="entry name" value="Cu_oxidase_Cu_BS"/>
</dbReference>
<dbReference type="PROSITE" id="PS00080">
    <property type="entry name" value="MULTICOPPER_OXIDASE2"/>
    <property type="match status" value="1"/>
</dbReference>
<reference evidence="5 6" key="1">
    <citation type="submission" date="2018-05" db="EMBL/GenBank/DDBJ databases">
        <title>Sequencing and annotation of Mycobacterium avium strain 109 (MAC109).</title>
        <authorList>
            <person name="Matern W.M."/>
            <person name="Bader J.S."/>
            <person name="Karakousis P.C."/>
        </authorList>
    </citation>
    <scope>NUCLEOTIDE SEQUENCE [LARGE SCALE GENOMIC DNA]</scope>
    <source>
        <strain evidence="5 6">MAC109</strain>
    </source>
</reference>
<dbReference type="EMBL" id="CP029332">
    <property type="protein sequence ID" value="AXO23152.1"/>
    <property type="molecule type" value="Genomic_DNA"/>
</dbReference>
<keyword evidence="2" id="KW-0560">Oxidoreductase</keyword>
<evidence type="ECO:0000256" key="1">
    <source>
        <dbReference type="ARBA" id="ARBA00022723"/>
    </source>
</evidence>
<dbReference type="InterPro" id="IPR034279">
    <property type="entry name" value="CuRO_3_CopA"/>
</dbReference>
<feature type="domain" description="Plastocyanin-like" evidence="4">
    <location>
        <begin position="22"/>
        <end position="115"/>
    </location>
</feature>
<dbReference type="PROSITE" id="PS00079">
    <property type="entry name" value="MULTICOPPER_OXIDASE1"/>
    <property type="match status" value="1"/>
</dbReference>
<dbReference type="Gene3D" id="2.60.40.420">
    <property type="entry name" value="Cupredoxins - blue copper proteins"/>
    <property type="match status" value="1"/>
</dbReference>
<dbReference type="InterPro" id="IPR045087">
    <property type="entry name" value="Cu-oxidase_fam"/>
</dbReference>
<dbReference type="InterPro" id="IPR008972">
    <property type="entry name" value="Cupredoxin"/>
</dbReference>